<accession>A0A6G1E1I2</accession>
<dbReference type="EMBL" id="SPHZ02000005">
    <property type="protein sequence ID" value="KAF0918985.1"/>
    <property type="molecule type" value="Genomic_DNA"/>
</dbReference>
<dbReference type="Proteomes" id="UP000479710">
    <property type="component" value="Unassembled WGS sequence"/>
</dbReference>
<name>A0A6G1E1I2_9ORYZ</name>
<evidence type="ECO:0000313" key="2">
    <source>
        <dbReference type="EMBL" id="KAF0918985.1"/>
    </source>
</evidence>
<comment type="caution">
    <text evidence="2">The sequence shown here is derived from an EMBL/GenBank/DDBJ whole genome shotgun (WGS) entry which is preliminary data.</text>
</comment>
<gene>
    <name evidence="2" type="ORF">E2562_027622</name>
</gene>
<keyword evidence="3" id="KW-1185">Reference proteome</keyword>
<organism evidence="2 3">
    <name type="scientific">Oryza meyeriana var. granulata</name>
    <dbReference type="NCBI Taxonomy" id="110450"/>
    <lineage>
        <taxon>Eukaryota</taxon>
        <taxon>Viridiplantae</taxon>
        <taxon>Streptophyta</taxon>
        <taxon>Embryophyta</taxon>
        <taxon>Tracheophyta</taxon>
        <taxon>Spermatophyta</taxon>
        <taxon>Magnoliopsida</taxon>
        <taxon>Liliopsida</taxon>
        <taxon>Poales</taxon>
        <taxon>Poaceae</taxon>
        <taxon>BOP clade</taxon>
        <taxon>Oryzoideae</taxon>
        <taxon>Oryzeae</taxon>
        <taxon>Oryzinae</taxon>
        <taxon>Oryza</taxon>
        <taxon>Oryza meyeriana</taxon>
    </lineage>
</organism>
<evidence type="ECO:0000313" key="3">
    <source>
        <dbReference type="Proteomes" id="UP000479710"/>
    </source>
</evidence>
<protein>
    <submittedName>
        <fullName evidence="2">Uncharacterized protein</fullName>
    </submittedName>
</protein>
<sequence length="101" mass="11206">MPSTSPSVLLTGVVEEALGEGGVDPAAPNLHTPDPTEWGREGQIRRPPISIRRIRWNGAQGLLDLAPELERSGRGEWESGEERWGRERLIVVVERSSGRRE</sequence>
<dbReference type="AlphaFoldDB" id="A0A6G1E1I2"/>
<proteinExistence type="predicted"/>
<reference evidence="2 3" key="1">
    <citation type="submission" date="2019-11" db="EMBL/GenBank/DDBJ databases">
        <title>Whole genome sequence of Oryza granulata.</title>
        <authorList>
            <person name="Li W."/>
        </authorList>
    </citation>
    <scope>NUCLEOTIDE SEQUENCE [LARGE SCALE GENOMIC DNA]</scope>
    <source>
        <strain evidence="3">cv. Menghai</strain>
        <tissue evidence="2">Leaf</tissue>
    </source>
</reference>
<evidence type="ECO:0000256" key="1">
    <source>
        <dbReference type="SAM" id="MobiDB-lite"/>
    </source>
</evidence>
<feature type="region of interest" description="Disordered" evidence="1">
    <location>
        <begin position="19"/>
        <end position="44"/>
    </location>
</feature>